<evidence type="ECO:0000256" key="4">
    <source>
        <dbReference type="PIRSR" id="PIRSR001365-2"/>
    </source>
</evidence>
<evidence type="ECO:0000313" key="5">
    <source>
        <dbReference type="EMBL" id="EAY24452.1"/>
    </source>
</evidence>
<dbReference type="GO" id="GO:0008840">
    <property type="term" value="F:4-hydroxy-tetrahydrodipicolinate synthase activity"/>
    <property type="evidence" value="ECO:0007669"/>
    <property type="project" value="TreeGrafter"/>
</dbReference>
<comment type="caution">
    <text evidence="5">The sequence shown here is derived from an EMBL/GenBank/DDBJ whole genome shotgun (WGS) entry which is preliminary data.</text>
</comment>
<feature type="binding site" evidence="4">
    <location>
        <position position="206"/>
    </location>
    <ligand>
        <name>pyruvate</name>
        <dbReference type="ChEBI" id="CHEBI:15361"/>
    </ligand>
</feature>
<protein>
    <submittedName>
        <fullName evidence="5">Dihydrodipicolinate synthase</fullName>
    </submittedName>
</protein>
<feature type="active site" description="Schiff-base intermediate with substrate" evidence="3">
    <location>
        <position position="164"/>
    </location>
</feature>
<dbReference type="InterPro" id="IPR013785">
    <property type="entry name" value="Aldolase_TIM"/>
</dbReference>
<comment type="similarity">
    <text evidence="2">Belongs to the DapA family.</text>
</comment>
<evidence type="ECO:0000256" key="2">
    <source>
        <dbReference type="PIRNR" id="PIRNR001365"/>
    </source>
</evidence>
<dbReference type="Proteomes" id="UP000004095">
    <property type="component" value="Unassembled WGS sequence"/>
</dbReference>
<dbReference type="CDD" id="cd00408">
    <property type="entry name" value="DHDPS-like"/>
    <property type="match status" value="1"/>
</dbReference>
<dbReference type="InterPro" id="IPR002220">
    <property type="entry name" value="DapA-like"/>
</dbReference>
<organism evidence="5 6">
    <name type="scientific">Microscilla marina ATCC 23134</name>
    <dbReference type="NCBI Taxonomy" id="313606"/>
    <lineage>
        <taxon>Bacteria</taxon>
        <taxon>Pseudomonadati</taxon>
        <taxon>Bacteroidota</taxon>
        <taxon>Cytophagia</taxon>
        <taxon>Cytophagales</taxon>
        <taxon>Microscillaceae</taxon>
        <taxon>Microscilla</taxon>
    </lineage>
</organism>
<dbReference type="EMBL" id="AAWS01000069">
    <property type="protein sequence ID" value="EAY24452.1"/>
    <property type="molecule type" value="Genomic_DNA"/>
</dbReference>
<keyword evidence="6" id="KW-1185">Reference proteome</keyword>
<dbReference type="OrthoDB" id="9778880at2"/>
<name>A1ZYV5_MICM2</name>
<keyword evidence="1 2" id="KW-0456">Lyase</keyword>
<dbReference type="Pfam" id="PF00701">
    <property type="entry name" value="DHDPS"/>
    <property type="match status" value="1"/>
</dbReference>
<dbReference type="AlphaFoldDB" id="A1ZYV5"/>
<dbReference type="SMART" id="SM01130">
    <property type="entry name" value="DHDPS"/>
    <property type="match status" value="1"/>
</dbReference>
<evidence type="ECO:0000313" key="6">
    <source>
        <dbReference type="Proteomes" id="UP000004095"/>
    </source>
</evidence>
<dbReference type="SUPFAM" id="SSF51569">
    <property type="entry name" value="Aldolase"/>
    <property type="match status" value="1"/>
</dbReference>
<dbReference type="PIRSF" id="PIRSF001365">
    <property type="entry name" value="DHDPS"/>
    <property type="match status" value="1"/>
</dbReference>
<feature type="active site" description="Proton donor/acceptor" evidence="3">
    <location>
        <position position="136"/>
    </location>
</feature>
<gene>
    <name evidence="5" type="ORF">M23134_06306</name>
</gene>
<dbReference type="RefSeq" id="WP_002704813.1">
    <property type="nucleotide sequence ID" value="NZ_AAWS01000069.1"/>
</dbReference>
<evidence type="ECO:0000256" key="1">
    <source>
        <dbReference type="ARBA" id="ARBA00023239"/>
    </source>
</evidence>
<dbReference type="PANTHER" id="PTHR12128:SF72">
    <property type="entry name" value="DIHYDRODIPICOLINATE SYNTHASE"/>
    <property type="match status" value="1"/>
</dbReference>
<accession>A1ZYV5</accession>
<dbReference type="PANTHER" id="PTHR12128">
    <property type="entry name" value="DIHYDRODIPICOLINATE SYNTHASE"/>
    <property type="match status" value="1"/>
</dbReference>
<dbReference type="Gene3D" id="3.20.20.70">
    <property type="entry name" value="Aldolase class I"/>
    <property type="match status" value="1"/>
</dbReference>
<evidence type="ECO:0000256" key="3">
    <source>
        <dbReference type="PIRSR" id="PIRSR001365-1"/>
    </source>
</evidence>
<dbReference type="PRINTS" id="PR00146">
    <property type="entry name" value="DHPICSNTHASE"/>
</dbReference>
<reference evidence="5 6" key="1">
    <citation type="submission" date="2007-01" db="EMBL/GenBank/DDBJ databases">
        <authorList>
            <person name="Haygood M."/>
            <person name="Podell S."/>
            <person name="Anderson C."/>
            <person name="Hopkinson B."/>
            <person name="Roe K."/>
            <person name="Barbeau K."/>
            <person name="Gaasterland T."/>
            <person name="Ferriera S."/>
            <person name="Johnson J."/>
            <person name="Kravitz S."/>
            <person name="Beeson K."/>
            <person name="Sutton G."/>
            <person name="Rogers Y.-H."/>
            <person name="Friedman R."/>
            <person name="Frazier M."/>
            <person name="Venter J.C."/>
        </authorList>
    </citation>
    <scope>NUCLEOTIDE SEQUENCE [LARGE SCALE GENOMIC DNA]</scope>
    <source>
        <strain evidence="5 6">ATCC 23134</strain>
    </source>
</reference>
<dbReference type="eggNOG" id="COG0329">
    <property type="taxonomic scope" value="Bacteria"/>
</dbReference>
<sequence>MKVTWNGVYPAVTTNFHEDESLDLVTLKKNIDQQITAGVDGIIVCGSLGESGVLNIAEKQQVLGSAIEAAQGRVPVIICLAESTTRGAKEFAQESQKTGADGFMLLPPMRYASDERETLTYLHKVADSTDLPIMLYNNPLAYKTLITIDMFKELAQNPKFESVKESTGDVRYMTDMINELGDRFKILSGVDNLALESLMMGADGWVAGLVCAFPAETVAIYRLAQEGRYKEAVEIYRWFYPLLHLDVSEKLVQNIKLAEAMTGMGTEHVREPRLKLSGEERERVIKIIETGLANRPELPTLLSEVL</sequence>
<proteinExistence type="inferred from homology"/>